<dbReference type="GO" id="GO:0030435">
    <property type="term" value="P:sporulation resulting in formation of a cellular spore"/>
    <property type="evidence" value="ECO:0007669"/>
    <property type="project" value="UniProtKB-KW"/>
</dbReference>
<dbReference type="GO" id="GO:0106310">
    <property type="term" value="F:protein serine kinase activity"/>
    <property type="evidence" value="ECO:0007669"/>
    <property type="project" value="RHEA"/>
</dbReference>
<dbReference type="HAMAP" id="MF_00637">
    <property type="entry name" value="Anti_sigma_F"/>
    <property type="match status" value="1"/>
</dbReference>
<dbReference type="InterPro" id="IPR010194">
    <property type="entry name" value="Anti-sigma_F"/>
</dbReference>
<evidence type="ECO:0000256" key="1">
    <source>
        <dbReference type="ARBA" id="ARBA00022527"/>
    </source>
</evidence>
<dbReference type="GO" id="GO:0005524">
    <property type="term" value="F:ATP binding"/>
    <property type="evidence" value="ECO:0007669"/>
    <property type="project" value="UniProtKB-KW"/>
</dbReference>
<dbReference type="RefSeq" id="WP_015559033.1">
    <property type="nucleotide sequence ID" value="NC_021039.1"/>
</dbReference>
<dbReference type="AlphaFoldDB" id="D4LET2"/>
<keyword evidence="5 7" id="KW-0067">ATP-binding</keyword>
<reference evidence="9" key="2">
    <citation type="submission" date="2010-03" db="EMBL/GenBank/DDBJ databases">
        <authorList>
            <person name="Pajon A."/>
        </authorList>
    </citation>
    <scope>NUCLEOTIDE SEQUENCE</scope>
    <source>
        <strain evidence="9">Type strain: 18P13</strain>
    </source>
</reference>
<dbReference type="NCBIfam" id="TIGR01925">
    <property type="entry name" value="spIIAB"/>
    <property type="match status" value="1"/>
</dbReference>
<comment type="function">
    <text evidence="7">Binds to sigma F and blocks its ability to form an RNA polymerase holoenzyme (E-sigma F). Phosphorylates SpoIIAA on a serine residue. This phosphorylation may enable SpoIIAA to act as an anti-anti-sigma factor that counteracts SpoIIAB and thus releases sigma F from inhibition.</text>
</comment>
<evidence type="ECO:0000256" key="6">
    <source>
        <dbReference type="ARBA" id="ARBA00022969"/>
    </source>
</evidence>
<gene>
    <name evidence="7" type="primary">spoIIAB</name>
    <name evidence="9" type="ordered locus">RUM_21070</name>
</gene>
<name>D4LET2_RUMC1</name>
<comment type="catalytic activity">
    <reaction evidence="7">
        <text>L-threonyl-[protein] + ATP = O-phospho-L-threonyl-[protein] + ADP + H(+)</text>
        <dbReference type="Rhea" id="RHEA:46608"/>
        <dbReference type="Rhea" id="RHEA-COMP:11060"/>
        <dbReference type="Rhea" id="RHEA-COMP:11605"/>
        <dbReference type="ChEBI" id="CHEBI:15378"/>
        <dbReference type="ChEBI" id="CHEBI:30013"/>
        <dbReference type="ChEBI" id="CHEBI:30616"/>
        <dbReference type="ChEBI" id="CHEBI:61977"/>
        <dbReference type="ChEBI" id="CHEBI:456216"/>
        <dbReference type="EC" id="2.7.11.1"/>
    </reaction>
</comment>
<dbReference type="InterPro" id="IPR050267">
    <property type="entry name" value="Anti-sigma-factor_SerPK"/>
</dbReference>
<dbReference type="KEGG" id="rch:RUM_21070"/>
<dbReference type="GO" id="GO:0030436">
    <property type="term" value="P:asexual sporulation"/>
    <property type="evidence" value="ECO:0007669"/>
    <property type="project" value="UniProtKB-UniRule"/>
</dbReference>
<dbReference type="SUPFAM" id="SSF55874">
    <property type="entry name" value="ATPase domain of HSP90 chaperone/DNA topoisomerase II/histidine kinase"/>
    <property type="match status" value="1"/>
</dbReference>
<dbReference type="PATRIC" id="fig|213810.4.peg.1996"/>
<evidence type="ECO:0000256" key="2">
    <source>
        <dbReference type="ARBA" id="ARBA00022679"/>
    </source>
</evidence>
<dbReference type="EC" id="2.7.11.1" evidence="7"/>
<organism evidence="9 10">
    <name type="scientific">Ruminococcus champanellensis (strain DSM 18848 / JCM 17042 / KCTC 15320 / 18P13)</name>
    <dbReference type="NCBI Taxonomy" id="213810"/>
    <lineage>
        <taxon>Bacteria</taxon>
        <taxon>Bacillati</taxon>
        <taxon>Bacillota</taxon>
        <taxon>Clostridia</taxon>
        <taxon>Eubacteriales</taxon>
        <taxon>Oscillospiraceae</taxon>
        <taxon>Ruminococcus</taxon>
    </lineage>
</organism>
<comment type="similarity">
    <text evidence="7">Belongs to the anti-sigma-factor family.</text>
</comment>
<reference evidence="9" key="1">
    <citation type="submission" date="2010-03" db="EMBL/GenBank/DDBJ databases">
        <title>The genome sequence of Ruminococcus sp. 18P13.</title>
        <authorList>
            <consortium name="metaHIT consortium -- http://www.metahit.eu/"/>
            <person name="Pajon A."/>
            <person name="Turner K."/>
            <person name="Parkhill J."/>
            <person name="Bernalier A."/>
        </authorList>
    </citation>
    <scope>NUCLEOTIDE SEQUENCE [LARGE SCALE GENOMIC DNA]</scope>
    <source>
        <strain evidence="9">Type strain: 18P13</strain>
    </source>
</reference>
<keyword evidence="3 7" id="KW-0547">Nucleotide-binding</keyword>
<dbReference type="PANTHER" id="PTHR35526">
    <property type="entry name" value="ANTI-SIGMA-F FACTOR RSBW-RELATED"/>
    <property type="match status" value="1"/>
</dbReference>
<dbReference type="PANTHER" id="PTHR35526:SF3">
    <property type="entry name" value="ANTI-SIGMA-F FACTOR RSBW"/>
    <property type="match status" value="1"/>
</dbReference>
<proteinExistence type="inferred from homology"/>
<dbReference type="InterPro" id="IPR036890">
    <property type="entry name" value="HATPase_C_sf"/>
</dbReference>
<dbReference type="SMART" id="SM00387">
    <property type="entry name" value="HATPase_c"/>
    <property type="match status" value="1"/>
</dbReference>
<keyword evidence="1 7" id="KW-0723">Serine/threonine-protein kinase</keyword>
<dbReference type="STRING" id="213810.RUM_21070"/>
<evidence type="ECO:0000313" key="10">
    <source>
        <dbReference type="Proteomes" id="UP000007054"/>
    </source>
</evidence>
<dbReference type="GeneID" id="83156768"/>
<dbReference type="Gene3D" id="3.30.565.10">
    <property type="entry name" value="Histidine kinase-like ATPase, C-terminal domain"/>
    <property type="match status" value="1"/>
</dbReference>
<keyword evidence="6 7" id="KW-0749">Sporulation</keyword>
<keyword evidence="2 7" id="KW-0808">Transferase</keyword>
<evidence type="ECO:0000256" key="5">
    <source>
        <dbReference type="ARBA" id="ARBA00022840"/>
    </source>
</evidence>
<dbReference type="GO" id="GO:0004674">
    <property type="term" value="F:protein serine/threonine kinase activity"/>
    <property type="evidence" value="ECO:0007669"/>
    <property type="project" value="UniProtKB-KW"/>
</dbReference>
<evidence type="ECO:0000313" key="9">
    <source>
        <dbReference type="EMBL" id="CBL18127.1"/>
    </source>
</evidence>
<dbReference type="Pfam" id="PF13581">
    <property type="entry name" value="HATPase_c_2"/>
    <property type="match status" value="1"/>
</dbReference>
<dbReference type="Proteomes" id="UP000007054">
    <property type="component" value="Chromosome"/>
</dbReference>
<dbReference type="InterPro" id="IPR003594">
    <property type="entry name" value="HATPase_dom"/>
</dbReference>
<keyword evidence="4 7" id="KW-0418">Kinase</keyword>
<evidence type="ECO:0000256" key="3">
    <source>
        <dbReference type="ARBA" id="ARBA00022741"/>
    </source>
</evidence>
<dbReference type="EMBL" id="FP929052">
    <property type="protein sequence ID" value="CBL18127.1"/>
    <property type="molecule type" value="Genomic_DNA"/>
</dbReference>
<feature type="domain" description="Histidine kinase/HSP90-like ATPase" evidence="8">
    <location>
        <begin position="37"/>
        <end position="142"/>
    </location>
</feature>
<protein>
    <recommendedName>
        <fullName evidence="7">Anti-sigma F factor</fullName>
        <ecNumber evidence="7">2.7.11.1</ecNumber>
    </recommendedName>
    <alternativeName>
        <fullName evidence="7">Stage II sporulation protein AB</fullName>
    </alternativeName>
</protein>
<accession>D4LET2</accession>
<dbReference type="BioCyc" id="RCHA213810:RUM_RS10225-MONOMER"/>
<sequence>MKTINEMKCTFPSLSVNEAYARTAVTAFAAQLDLTIEEIADIRTAVSEAVTNAIVHGYRGTVGTIELCVKLLEGNEVYIRIKDSGCGIPDVAQAMEPLYTTAAAEERAGLGFAVMESFMDKLSVKSKVGRGTTVVMRKRLGVTVPV</sequence>
<dbReference type="HOGENOM" id="CLU_090336_11_0_9"/>
<dbReference type="GO" id="GO:0042174">
    <property type="term" value="P:negative regulation of sporulation resulting in formation of a cellular spore"/>
    <property type="evidence" value="ECO:0007669"/>
    <property type="project" value="InterPro"/>
</dbReference>
<dbReference type="GO" id="GO:0016989">
    <property type="term" value="F:sigma factor antagonist activity"/>
    <property type="evidence" value="ECO:0007669"/>
    <property type="project" value="InterPro"/>
</dbReference>
<evidence type="ECO:0000259" key="8">
    <source>
        <dbReference type="SMART" id="SM00387"/>
    </source>
</evidence>
<evidence type="ECO:0000256" key="4">
    <source>
        <dbReference type="ARBA" id="ARBA00022777"/>
    </source>
</evidence>
<keyword evidence="10" id="KW-1185">Reference proteome</keyword>
<evidence type="ECO:0000256" key="7">
    <source>
        <dbReference type="HAMAP-Rule" id="MF_00637"/>
    </source>
</evidence>
<comment type="catalytic activity">
    <reaction evidence="7">
        <text>L-seryl-[protein] + ATP = O-phospho-L-seryl-[protein] + ADP + H(+)</text>
        <dbReference type="Rhea" id="RHEA:17989"/>
        <dbReference type="Rhea" id="RHEA-COMP:9863"/>
        <dbReference type="Rhea" id="RHEA-COMP:11604"/>
        <dbReference type="ChEBI" id="CHEBI:15378"/>
        <dbReference type="ChEBI" id="CHEBI:29999"/>
        <dbReference type="ChEBI" id="CHEBI:30616"/>
        <dbReference type="ChEBI" id="CHEBI:83421"/>
        <dbReference type="ChEBI" id="CHEBI:456216"/>
        <dbReference type="EC" id="2.7.11.1"/>
    </reaction>
</comment>